<feature type="transmembrane region" description="Helical" evidence="1">
    <location>
        <begin position="131"/>
        <end position="152"/>
    </location>
</feature>
<feature type="transmembrane region" description="Helical" evidence="1">
    <location>
        <begin position="106"/>
        <end position="125"/>
    </location>
</feature>
<feature type="transmembrane region" description="Helical" evidence="1">
    <location>
        <begin position="63"/>
        <end position="94"/>
    </location>
</feature>
<dbReference type="EMBL" id="JBEWZI010000028">
    <property type="protein sequence ID" value="MET7016129.1"/>
    <property type="molecule type" value="Genomic_DNA"/>
</dbReference>
<reference evidence="2 3" key="1">
    <citation type="submission" date="2024-07" db="EMBL/GenBank/DDBJ databases">
        <title>Uliginosibacterium flavum JJ3220;KACC:17644.</title>
        <authorList>
            <person name="Kim M.K."/>
        </authorList>
    </citation>
    <scope>NUCLEOTIDE SEQUENCE [LARGE SCALE GENOMIC DNA]</scope>
    <source>
        <strain evidence="2 3">KACC:17644</strain>
    </source>
</reference>
<proteinExistence type="predicted"/>
<keyword evidence="1" id="KW-1133">Transmembrane helix</keyword>
<dbReference type="PANTHER" id="PTHR43535">
    <property type="entry name" value="PHOSPHATIDATE CYTIDYLYLTRANSFERASE"/>
    <property type="match status" value="1"/>
</dbReference>
<protein>
    <submittedName>
        <fullName evidence="2">Phosphatidate cytidylyltransferase</fullName>
    </submittedName>
</protein>
<evidence type="ECO:0000313" key="3">
    <source>
        <dbReference type="Proteomes" id="UP001549691"/>
    </source>
</evidence>
<feature type="transmembrane region" description="Helical" evidence="1">
    <location>
        <begin position="168"/>
        <end position="190"/>
    </location>
</feature>
<keyword evidence="2" id="KW-0548">Nucleotidyltransferase</keyword>
<keyword evidence="2" id="KW-0808">Transferase</keyword>
<evidence type="ECO:0000256" key="1">
    <source>
        <dbReference type="SAM" id="Phobius"/>
    </source>
</evidence>
<gene>
    <name evidence="2" type="ORF">ABXR19_18230</name>
</gene>
<feature type="transmembrane region" description="Helical" evidence="1">
    <location>
        <begin position="21"/>
        <end position="43"/>
    </location>
</feature>
<dbReference type="RefSeq" id="WP_354602586.1">
    <property type="nucleotide sequence ID" value="NZ_JBEWZI010000028.1"/>
</dbReference>
<feature type="transmembrane region" description="Helical" evidence="1">
    <location>
        <begin position="237"/>
        <end position="255"/>
    </location>
</feature>
<keyword evidence="1" id="KW-0472">Membrane</keyword>
<comment type="caution">
    <text evidence="2">The sequence shown here is derived from an EMBL/GenBank/DDBJ whole genome shotgun (WGS) entry which is preliminary data.</text>
</comment>
<organism evidence="2 3">
    <name type="scientific">Uliginosibacterium flavum</name>
    <dbReference type="NCBI Taxonomy" id="1396831"/>
    <lineage>
        <taxon>Bacteria</taxon>
        <taxon>Pseudomonadati</taxon>
        <taxon>Pseudomonadota</taxon>
        <taxon>Betaproteobacteria</taxon>
        <taxon>Rhodocyclales</taxon>
        <taxon>Zoogloeaceae</taxon>
        <taxon>Uliginosibacterium</taxon>
    </lineage>
</organism>
<evidence type="ECO:0000313" key="2">
    <source>
        <dbReference type="EMBL" id="MET7016129.1"/>
    </source>
</evidence>
<keyword evidence="3" id="KW-1185">Reference proteome</keyword>
<dbReference type="GO" id="GO:0016779">
    <property type="term" value="F:nucleotidyltransferase activity"/>
    <property type="evidence" value="ECO:0007669"/>
    <property type="project" value="UniProtKB-KW"/>
</dbReference>
<dbReference type="Proteomes" id="UP001549691">
    <property type="component" value="Unassembled WGS sequence"/>
</dbReference>
<feature type="transmembrane region" description="Helical" evidence="1">
    <location>
        <begin position="196"/>
        <end position="216"/>
    </location>
</feature>
<dbReference type="PANTHER" id="PTHR43535:SF1">
    <property type="entry name" value="PHOSPHATIDATE CYTIDYLYLTRANSFERASE"/>
    <property type="match status" value="1"/>
</dbReference>
<name>A0ABV2TQC4_9RHOO</name>
<sequence length="327" mass="35955">MNLTNTLQSLPNQVPEAAREATLHLFMGIGAVLLFASVVGWLLRWKLGRDNGVVANLNARVNAWWIMVAVIGVALLGGHTGVVLLFGLISFFALREFITLSNTRRGDHFALLACFFIFLPLQYVFVWQNWYGMFSIFVPVYAFLLMPFLACLGHDTTNFLARATQTQWGLMICVYAISHVPALLALNIAGYEERNLLLVVFLIIVVQSSDVLQYVWGKLCGKHKIAPNVSPSKTVEGFIGGIASATALGAALYWITPFSPLAAAGMALAITLMGFSGGLVMSAIKRDRGVKDWGHMIEGHGGMLDRLDSVCFSAPIFFHLVRYFYTA</sequence>
<accession>A0ABV2TQC4</accession>
<feature type="transmembrane region" description="Helical" evidence="1">
    <location>
        <begin position="261"/>
        <end position="284"/>
    </location>
</feature>
<keyword evidence="1" id="KW-0812">Transmembrane</keyword>
<dbReference type="Pfam" id="PF01148">
    <property type="entry name" value="CTP_transf_1"/>
    <property type="match status" value="1"/>
</dbReference>